<evidence type="ECO:0000259" key="8">
    <source>
        <dbReference type="PROSITE" id="PS50089"/>
    </source>
</evidence>
<dbReference type="InterPro" id="IPR051507">
    <property type="entry name" value="PcG_RING_finger"/>
</dbReference>
<keyword evidence="10" id="KW-1185">Reference proteome</keyword>
<evidence type="ECO:0000256" key="6">
    <source>
        <dbReference type="PROSITE-ProRule" id="PRU00175"/>
    </source>
</evidence>
<dbReference type="EMBL" id="JAVEPI010000004">
    <property type="protein sequence ID" value="KAK1442412.1"/>
    <property type="molecule type" value="Genomic_DNA"/>
</dbReference>
<dbReference type="Gene3D" id="3.30.40.10">
    <property type="entry name" value="Zinc/RING finger domain, C3HC4 (zinc finger)"/>
    <property type="match status" value="1"/>
</dbReference>
<gene>
    <name evidence="9" type="ORF">BgAZ_404420</name>
</gene>
<dbReference type="SUPFAM" id="SSF57850">
    <property type="entry name" value="RING/U-box"/>
    <property type="match status" value="1"/>
</dbReference>
<dbReference type="InterPro" id="IPR001841">
    <property type="entry name" value="Znf_RING"/>
</dbReference>
<evidence type="ECO:0000256" key="1">
    <source>
        <dbReference type="ARBA" id="ARBA00004123"/>
    </source>
</evidence>
<dbReference type="GO" id="GO:0008270">
    <property type="term" value="F:zinc ion binding"/>
    <property type="evidence" value="ECO:0007669"/>
    <property type="project" value="UniProtKB-KW"/>
</dbReference>
<dbReference type="GO" id="GO:0005634">
    <property type="term" value="C:nucleus"/>
    <property type="evidence" value="ECO:0007669"/>
    <property type="project" value="UniProtKB-SubCell"/>
</dbReference>
<accession>A0AAD8PDJ7</accession>
<proteinExistence type="predicted"/>
<feature type="region of interest" description="Disordered" evidence="7">
    <location>
        <begin position="178"/>
        <end position="235"/>
    </location>
</feature>
<evidence type="ECO:0000313" key="9">
    <source>
        <dbReference type="EMBL" id="KAK1442412.1"/>
    </source>
</evidence>
<feature type="compositionally biased region" description="Low complexity" evidence="7">
    <location>
        <begin position="215"/>
        <end position="226"/>
    </location>
</feature>
<keyword evidence="2" id="KW-0479">Metal-binding</keyword>
<dbReference type="PROSITE" id="PS00518">
    <property type="entry name" value="ZF_RING_1"/>
    <property type="match status" value="1"/>
</dbReference>
<dbReference type="PROSITE" id="PS50089">
    <property type="entry name" value="ZF_RING_2"/>
    <property type="match status" value="1"/>
</dbReference>
<dbReference type="SUPFAM" id="SSF82199">
    <property type="entry name" value="SET domain"/>
    <property type="match status" value="1"/>
</dbReference>
<dbReference type="Proteomes" id="UP001230268">
    <property type="component" value="Unassembled WGS sequence"/>
</dbReference>
<evidence type="ECO:0000256" key="3">
    <source>
        <dbReference type="ARBA" id="ARBA00022771"/>
    </source>
</evidence>
<feature type="compositionally biased region" description="Basic and acidic residues" evidence="7">
    <location>
        <begin position="405"/>
        <end position="419"/>
    </location>
</feature>
<name>A0AAD8PDJ7_BABGI</name>
<comment type="caution">
    <text evidence="9">The sequence shown here is derived from an EMBL/GenBank/DDBJ whole genome shotgun (WGS) entry which is preliminary data.</text>
</comment>
<protein>
    <recommendedName>
        <fullName evidence="8">RING-type domain-containing protein</fullName>
    </recommendedName>
</protein>
<sequence>MADPVDEKVRLLVNKRNIKSFGYRRTGKTNIEDIGPDDGNELNYFCKVSRRVRPLPDSLRDERGTEYYLQERGVLTEPTHTTENYNLETCSITAFNLAFKGMGAILRPPMNPNTLFSSGRFSSQIRHYVTPPVSEVATHYRAFPDVVPILSAPSSTDNSGCSPSPSCIVNENKRRISEVNPESAHVAPTADPSSSGIPSTRRSLRVKQREERENSSSVSLVRAPSSGLKNSTPSQKVMEKEEFNRCLGVLSQWHKKIAIVNAQQMQNTEDTPAEVAPTGSTVFESNGHLDVKFSLGQVSSFLTCYLCKGLFHNAHTIRDCMHTFCKSCLVMYTVEYGMYCPKCYMPLPLDGMEGVGHDRNLQSLVDKLFPDFQRREEETKDQISVLRGISVDFSKDTSLNNSDEPSARPHEAQSPEKEQTINSMGLAFRHGIMYYDYIRCNLRLTRNSDPETVTLIAMLHNEDAPKMNTNQFNVEEYLGEHMETCNGKTLCKRPANRADAKLRGMYVAVPNHAQVSELLSLLSSTYGIPSTSRIELTIGGKAMHQNHTVYFMCRMMKIDTSQCVLVRFRVIEAGGSCLCYRYSPLKGAKFRDGWRSGAYNPLHVKEVTTQHGFQGNIPSGAHGHDASSLSSEDAVHRPGLEPIVSYVHKILTEAGNVDPNIALDTAARWEYGQKAILESIAAAKEADRELTGNAYEESQGFHFCRFDGDEGIERKIVAKTALKANTDVITMPKHLCFCLSTSKKELADNYNTVRSSEKLGSFEAFYVDHVEKIHRLNIGGFMGNANDLENLDEETPDVSQYTGSDNDENVSLSCNINSEDCGFESRLNDYITLKRLQLFKTLIIADSIMSVGEVVSAALNNKEISVAHINRNERELLLLSTYMAGEYYMALLSAILRFIRNSNSVKGLSKEDKVRLGWTHHLLTKDMGHLPMLMPEASVKQIQEPVVRYRMKQRHMALNDVFRVAQDPLYLIQDRIEGLAQAHYKIEDSMPTESGCGPLMTNRKLNAELALEGIEKELLTLENDSDLKRLSGLFYTSREDILQILGDDLGTNNHSSPPTDQLDTRKFFERYLTDTLTPDMYSDIHLDTWLHALNNSVTMQSYTKLFATIIAHSIRVKGNESFSLDEDYKIRSFLHNGAHGIEVEPENDINVKDSKSEAYIVPLIDTCNNESIDANSHVQMKNRQNFIMWTKNDIAPGQELTINYGTMDNNLLMLDYGILPKIKHDVGVLMEIEPVFIKKAASSREIDYLLPRSFPSGLPLEKRGLLAQFNMIEIPSDKNFLALYNNPYFQGIPVEMYNEYNARFVSKETAKHAWNNEEVPLDMINQETSEYRPVTTDLFTTGQDDSNNPLKLVRVESNGIPDEKLVPVLKILFCKTKKRLQWISEQDTKYLSTSINSPLDVEVFKVASLVCCEFFKNKYQRSIIDDIRFISNPDLGRISEKFKTEPLETMRQCTSAEIPNALLLAHALRSKVPLYRCASYYDNIACDFEQKNKK</sequence>
<comment type="subcellular location">
    <subcellularLocation>
        <location evidence="1">Nucleus</location>
    </subcellularLocation>
</comment>
<organism evidence="9 10">
    <name type="scientific">Babesia gibsoni</name>
    <dbReference type="NCBI Taxonomy" id="33632"/>
    <lineage>
        <taxon>Eukaryota</taxon>
        <taxon>Sar</taxon>
        <taxon>Alveolata</taxon>
        <taxon>Apicomplexa</taxon>
        <taxon>Aconoidasida</taxon>
        <taxon>Piroplasmida</taxon>
        <taxon>Babesiidae</taxon>
        <taxon>Babesia</taxon>
    </lineage>
</organism>
<dbReference type="InterPro" id="IPR013083">
    <property type="entry name" value="Znf_RING/FYVE/PHD"/>
</dbReference>
<evidence type="ECO:0000256" key="4">
    <source>
        <dbReference type="ARBA" id="ARBA00022833"/>
    </source>
</evidence>
<dbReference type="PANTHER" id="PTHR45893">
    <property type="entry name" value="POLYCOMB GROUP RING FINGER PROTEIN"/>
    <property type="match status" value="1"/>
</dbReference>
<evidence type="ECO:0000256" key="7">
    <source>
        <dbReference type="SAM" id="MobiDB-lite"/>
    </source>
</evidence>
<keyword evidence="3 6" id="KW-0863">Zinc-finger</keyword>
<dbReference type="InterPro" id="IPR046341">
    <property type="entry name" value="SET_dom_sf"/>
</dbReference>
<evidence type="ECO:0000256" key="2">
    <source>
        <dbReference type="ARBA" id="ARBA00022723"/>
    </source>
</evidence>
<feature type="region of interest" description="Disordered" evidence="7">
    <location>
        <begin position="396"/>
        <end position="419"/>
    </location>
</feature>
<evidence type="ECO:0000313" key="10">
    <source>
        <dbReference type="Proteomes" id="UP001230268"/>
    </source>
</evidence>
<reference evidence="9" key="1">
    <citation type="submission" date="2023-08" db="EMBL/GenBank/DDBJ databases">
        <title>Draft sequence of the Babesia gibsoni genome.</title>
        <authorList>
            <person name="Yamagishi J.Y."/>
            <person name="Xuan X.X."/>
        </authorList>
    </citation>
    <scope>NUCLEOTIDE SEQUENCE</scope>
    <source>
        <strain evidence="9">Azabu</strain>
    </source>
</reference>
<feature type="domain" description="RING-type" evidence="8">
    <location>
        <begin position="304"/>
        <end position="343"/>
    </location>
</feature>
<dbReference type="Gene3D" id="3.90.1410.10">
    <property type="entry name" value="set domain protein methyltransferase, domain 1"/>
    <property type="match status" value="1"/>
</dbReference>
<keyword evidence="5" id="KW-0539">Nucleus</keyword>
<keyword evidence="4" id="KW-0862">Zinc</keyword>
<evidence type="ECO:0000256" key="5">
    <source>
        <dbReference type="ARBA" id="ARBA00023242"/>
    </source>
</evidence>
<dbReference type="InterPro" id="IPR017907">
    <property type="entry name" value="Znf_RING_CS"/>
</dbReference>
<feature type="compositionally biased region" description="Polar residues" evidence="7">
    <location>
        <begin position="191"/>
        <end position="201"/>
    </location>
</feature>